<evidence type="ECO:0000313" key="4">
    <source>
        <dbReference type="Proteomes" id="UP000184240"/>
    </source>
</evidence>
<dbReference type="InterPro" id="IPR013022">
    <property type="entry name" value="Xyl_isomerase-like_TIM-brl"/>
</dbReference>
<keyword evidence="3" id="KW-0413">Isomerase</keyword>
<protein>
    <submittedName>
        <fullName evidence="3">Sugar phosphate isomerase/epimerase</fullName>
    </submittedName>
</protein>
<name>A0A1M5W5P1_9FLAO</name>
<dbReference type="RefSeq" id="WP_072981082.1">
    <property type="nucleotide sequence ID" value="NZ_FQXT01000002.1"/>
</dbReference>
<keyword evidence="5" id="KW-1185">Reference proteome</keyword>
<sequence length="325" mass="36117">MNVKLALTALFAVAVFSCKSEKKTEKNSNESVVVAQKQPFFKISLAQWSLNEAIRNGEMNPLDFAEKAHEMGFEGIEYVSQLYTPMMETYDNDQVALDSILPKLKAKSAEFEVENVLIMVDGEGNLAAESESERDQAVEDHKKWVDAAKYLGCHAIRVNLIGSPDREIWKNSAIDGLKKLAEYGASQNIEVTVENHGGYSSDAALLMEVINAIDMDNCGTLPDFGNFCLERENGEMWGAPCVKEYDKYKGIAELMPKALAVSAKTYDFNEAGEETSMDFTKILQTVKDAGYTDFIGVEYEGENHTPEEGIMLTKELLINTAQNLK</sequence>
<dbReference type="EMBL" id="QOVN01000001">
    <property type="protein sequence ID" value="RXG31219.1"/>
    <property type="molecule type" value="Genomic_DNA"/>
</dbReference>
<dbReference type="EMBL" id="FQXT01000002">
    <property type="protein sequence ID" value="SHH82909.1"/>
    <property type="molecule type" value="Genomic_DNA"/>
</dbReference>
<dbReference type="SUPFAM" id="SSF51658">
    <property type="entry name" value="Xylose isomerase-like"/>
    <property type="match status" value="1"/>
</dbReference>
<accession>A0A1M5W5P1</accession>
<reference evidence="2 5" key="3">
    <citation type="submission" date="2018-07" db="EMBL/GenBank/DDBJ databases">
        <title>Leeuwenhoekiella genomics.</title>
        <authorList>
            <person name="Tahon G."/>
            <person name="Willems A."/>
        </authorList>
    </citation>
    <scope>NUCLEOTIDE SEQUENCE [LARGE SCALE GENOMIC DNA]</scope>
    <source>
        <strain evidence="2 5">LMG 24856</strain>
    </source>
</reference>
<dbReference type="STRING" id="573501.SAMN04487999_1066"/>
<dbReference type="Gene3D" id="3.20.20.150">
    <property type="entry name" value="Divalent-metal-dependent TIM barrel enzymes"/>
    <property type="match status" value="1"/>
</dbReference>
<organism evidence="3 4">
    <name type="scientific">Leeuwenhoekiella palythoae</name>
    <dbReference type="NCBI Taxonomy" id="573501"/>
    <lineage>
        <taxon>Bacteria</taxon>
        <taxon>Pseudomonadati</taxon>
        <taxon>Bacteroidota</taxon>
        <taxon>Flavobacteriia</taxon>
        <taxon>Flavobacteriales</taxon>
        <taxon>Flavobacteriaceae</taxon>
        <taxon>Leeuwenhoekiella</taxon>
    </lineage>
</organism>
<dbReference type="InterPro" id="IPR050312">
    <property type="entry name" value="IolE/XylAMocC-like"/>
</dbReference>
<evidence type="ECO:0000259" key="1">
    <source>
        <dbReference type="Pfam" id="PF01261"/>
    </source>
</evidence>
<dbReference type="Pfam" id="PF01261">
    <property type="entry name" value="AP_endonuc_2"/>
    <property type="match status" value="1"/>
</dbReference>
<dbReference type="InterPro" id="IPR036237">
    <property type="entry name" value="Xyl_isomerase-like_sf"/>
</dbReference>
<evidence type="ECO:0000313" key="2">
    <source>
        <dbReference type="EMBL" id="RXG31219.1"/>
    </source>
</evidence>
<gene>
    <name evidence="2" type="ORF">DSM01_359</name>
    <name evidence="3" type="ORF">SAMN04487999_1066</name>
</gene>
<evidence type="ECO:0000313" key="5">
    <source>
        <dbReference type="Proteomes" id="UP000290037"/>
    </source>
</evidence>
<dbReference type="PROSITE" id="PS51257">
    <property type="entry name" value="PROKAR_LIPOPROTEIN"/>
    <property type="match status" value="1"/>
</dbReference>
<dbReference type="PANTHER" id="PTHR12110:SF53">
    <property type="entry name" value="BLR5974 PROTEIN"/>
    <property type="match status" value="1"/>
</dbReference>
<dbReference type="Proteomes" id="UP000184240">
    <property type="component" value="Unassembled WGS sequence"/>
</dbReference>
<evidence type="ECO:0000313" key="3">
    <source>
        <dbReference type="EMBL" id="SHH82909.1"/>
    </source>
</evidence>
<dbReference type="AlphaFoldDB" id="A0A1M5W5P1"/>
<dbReference type="OrthoDB" id="1114629at2"/>
<proteinExistence type="predicted"/>
<dbReference type="GO" id="GO:0016853">
    <property type="term" value="F:isomerase activity"/>
    <property type="evidence" value="ECO:0007669"/>
    <property type="project" value="UniProtKB-KW"/>
</dbReference>
<dbReference type="Proteomes" id="UP000290037">
    <property type="component" value="Unassembled WGS sequence"/>
</dbReference>
<feature type="domain" description="Xylose isomerase-like TIM barrel" evidence="1">
    <location>
        <begin position="66"/>
        <end position="309"/>
    </location>
</feature>
<reference evidence="4" key="1">
    <citation type="submission" date="2016-11" db="EMBL/GenBank/DDBJ databases">
        <authorList>
            <person name="Varghese N."/>
            <person name="Submissions S."/>
        </authorList>
    </citation>
    <scope>NUCLEOTIDE SEQUENCE [LARGE SCALE GENOMIC DNA]</scope>
    <source>
        <strain evidence="4">DSM 19859</strain>
    </source>
</reference>
<dbReference type="PANTHER" id="PTHR12110">
    <property type="entry name" value="HYDROXYPYRUVATE ISOMERASE"/>
    <property type="match status" value="1"/>
</dbReference>
<reference evidence="3" key="2">
    <citation type="submission" date="2016-11" db="EMBL/GenBank/DDBJ databases">
        <authorList>
            <person name="Jaros S."/>
            <person name="Januszkiewicz K."/>
            <person name="Wedrychowicz H."/>
        </authorList>
    </citation>
    <scope>NUCLEOTIDE SEQUENCE [LARGE SCALE GENOMIC DNA]</scope>
    <source>
        <strain evidence="3">DSM 19859</strain>
    </source>
</reference>